<dbReference type="InterPro" id="IPR036864">
    <property type="entry name" value="Zn2-C6_fun-type_DNA-bd_sf"/>
</dbReference>
<feature type="compositionally biased region" description="Polar residues" evidence="7">
    <location>
        <begin position="104"/>
        <end position="120"/>
    </location>
</feature>
<evidence type="ECO:0000313" key="10">
    <source>
        <dbReference type="Proteomes" id="UP000837801"/>
    </source>
</evidence>
<evidence type="ECO:0000256" key="5">
    <source>
        <dbReference type="ARBA" id="ARBA00023163"/>
    </source>
</evidence>
<feature type="domain" description="Zn(2)-C6 fungal-type" evidence="8">
    <location>
        <begin position="25"/>
        <end position="53"/>
    </location>
</feature>
<dbReference type="GO" id="GO:0003677">
    <property type="term" value="F:DNA binding"/>
    <property type="evidence" value="ECO:0007669"/>
    <property type="project" value="UniProtKB-KW"/>
</dbReference>
<dbReference type="PROSITE" id="PS50048">
    <property type="entry name" value="ZN2_CY6_FUNGAL_2"/>
    <property type="match status" value="1"/>
</dbReference>
<dbReference type="Pfam" id="PF04082">
    <property type="entry name" value="Fungal_trans"/>
    <property type="match status" value="1"/>
</dbReference>
<sequence>MSQVDINTFHNQMQGSKKRPRIQMACDHCRKKKVKCNGSLPCQNCSNVDECIYSAHKERKRRSKNSPASESETSKTKTIEVLSNRLNSLESLLSNLVSRLDGSKPSSATDTSQKNLKPVTSHSSNSSSDSESTLNPTPPSSTEEKHHDDRVAIRNKAGDGETEKLSKFSSLRIKKRPTSRHIQVRKCQSYFCIISEKTKAWIKSRLRPQDLKLVFSIEKLPMLLNSSPSSSAKAWSNVPSNSKHEILPRNGTKSQKQSPAIAAAASAEPGTCDFPSDSNLVYGFLNTYYKTIPNANLVVDHGIIIALFDRYYSGQNQFSAGDQAGVKQDKALFKYSELLIMNIALALAIENKSDVWNKFTELYTLEDLNTLQEECFNNAVYFYERVNIVCEGLITIQAIVLLYTFADVHYSTDFYINNMLTSVAIRFAQELGLNRVESYDEMSEEEADIGRKLWWYCHCLDMDSCYKTGKPPLINLQDVSSLTDMDVESPIGSIDNHEELVEVCFDQGAHVYSCHYTLLLNRVRNKSYYELFSASSQRKLSTSFDVLVKSIEMMNSDMMELANKMHPRMRPTFLNKPCHTNELSPDFDKLYLSNKEFMDETNAMFKIQFFCHLMIINRVPLLVNFSDKIKISSAGRKSLECARTILLIVLAVDSKKVSKINYELMEVISFIAFLTLLTTHLQNLADDQIPEDFDLLAKFSMNVFSKGTESFNGESWAKLRALDCKRVFMILVIRISLKILAGAYDAENNVDLIEGNAEVSRHLTLCEEIYPEAFGDTISRMDSDSNTLIPNHHNSHTSMSSSTGSSSAGWSSTNISTPVNNLKKDIFGNHFSPSSTLTHNNPISPYSQNLLDGVSADFNSEILNGASEVDQSQFANQHFSNVATEFQIEDLINDDAISNLLFSQAYNFPNSLFDGVNS</sequence>
<feature type="region of interest" description="Disordered" evidence="7">
    <location>
        <begin position="57"/>
        <end position="78"/>
    </location>
</feature>
<feature type="compositionally biased region" description="Polar residues" evidence="7">
    <location>
        <begin position="1"/>
        <end position="15"/>
    </location>
</feature>
<dbReference type="GO" id="GO:0000981">
    <property type="term" value="F:DNA-binding transcription factor activity, RNA polymerase II-specific"/>
    <property type="evidence" value="ECO:0007669"/>
    <property type="project" value="InterPro"/>
</dbReference>
<comment type="subcellular location">
    <subcellularLocation>
        <location evidence="1">Nucleus</location>
    </subcellularLocation>
</comment>
<gene>
    <name evidence="9" type="ORF">CLIB1423_03S00980</name>
</gene>
<name>A0A9P0VWP4_9ASCO</name>
<evidence type="ECO:0000256" key="3">
    <source>
        <dbReference type="ARBA" id="ARBA00023015"/>
    </source>
</evidence>
<dbReference type="InterPro" id="IPR007219">
    <property type="entry name" value="XnlR_reg_dom"/>
</dbReference>
<dbReference type="GO" id="GO:0006351">
    <property type="term" value="P:DNA-templated transcription"/>
    <property type="evidence" value="ECO:0007669"/>
    <property type="project" value="InterPro"/>
</dbReference>
<feature type="compositionally biased region" description="Low complexity" evidence="7">
    <location>
        <begin position="227"/>
        <end position="237"/>
    </location>
</feature>
<evidence type="ECO:0000259" key="8">
    <source>
        <dbReference type="PROSITE" id="PS50048"/>
    </source>
</evidence>
<evidence type="ECO:0000256" key="4">
    <source>
        <dbReference type="ARBA" id="ARBA00023125"/>
    </source>
</evidence>
<reference evidence="9" key="1">
    <citation type="submission" date="2022-03" db="EMBL/GenBank/DDBJ databases">
        <authorList>
            <person name="Legras J.-L."/>
            <person name="Devillers H."/>
            <person name="Grondin C."/>
        </authorList>
    </citation>
    <scope>NUCLEOTIDE SEQUENCE</scope>
    <source>
        <strain evidence="9">CLIB 1423</strain>
    </source>
</reference>
<evidence type="ECO:0000256" key="6">
    <source>
        <dbReference type="ARBA" id="ARBA00023242"/>
    </source>
</evidence>
<feature type="region of interest" description="Disordered" evidence="7">
    <location>
        <begin position="786"/>
        <end position="812"/>
    </location>
</feature>
<proteinExistence type="predicted"/>
<dbReference type="SMART" id="SM00066">
    <property type="entry name" value="GAL4"/>
    <property type="match status" value="1"/>
</dbReference>
<comment type="caution">
    <text evidence="9">The sequence shown here is derived from an EMBL/GenBank/DDBJ whole genome shotgun (WGS) entry which is preliminary data.</text>
</comment>
<feature type="region of interest" description="Disordered" evidence="7">
    <location>
        <begin position="227"/>
        <end position="259"/>
    </location>
</feature>
<dbReference type="Gene3D" id="4.10.240.10">
    <property type="entry name" value="Zn(2)-C6 fungal-type DNA-binding domain"/>
    <property type="match status" value="1"/>
</dbReference>
<dbReference type="PANTHER" id="PTHR46910:SF37">
    <property type="entry name" value="ZN(II)2CYS6 TRANSCRIPTION FACTOR (EUROFUNG)"/>
    <property type="match status" value="1"/>
</dbReference>
<dbReference type="OrthoDB" id="3266505at2759"/>
<keyword evidence="6" id="KW-0539">Nucleus</keyword>
<dbReference type="GO" id="GO:0008270">
    <property type="term" value="F:zinc ion binding"/>
    <property type="evidence" value="ECO:0007669"/>
    <property type="project" value="InterPro"/>
</dbReference>
<feature type="compositionally biased region" description="Basic and acidic residues" evidence="7">
    <location>
        <begin position="142"/>
        <end position="166"/>
    </location>
</feature>
<feature type="region of interest" description="Disordered" evidence="7">
    <location>
        <begin position="1"/>
        <end position="20"/>
    </location>
</feature>
<dbReference type="InterPro" id="IPR050987">
    <property type="entry name" value="AtrR-like"/>
</dbReference>
<dbReference type="Proteomes" id="UP000837801">
    <property type="component" value="Unassembled WGS sequence"/>
</dbReference>
<dbReference type="SUPFAM" id="SSF57701">
    <property type="entry name" value="Zn2/Cys6 DNA-binding domain"/>
    <property type="match status" value="1"/>
</dbReference>
<keyword evidence="10" id="KW-1185">Reference proteome</keyword>
<dbReference type="PANTHER" id="PTHR46910">
    <property type="entry name" value="TRANSCRIPTION FACTOR PDR1"/>
    <property type="match status" value="1"/>
</dbReference>
<evidence type="ECO:0000313" key="9">
    <source>
        <dbReference type="EMBL" id="CAH2351195.1"/>
    </source>
</evidence>
<keyword evidence="3" id="KW-0805">Transcription regulation</keyword>
<dbReference type="SMART" id="SM00906">
    <property type="entry name" value="Fungal_trans"/>
    <property type="match status" value="1"/>
</dbReference>
<organism evidence="9 10">
    <name type="scientific">[Candida] railenensis</name>
    <dbReference type="NCBI Taxonomy" id="45579"/>
    <lineage>
        <taxon>Eukaryota</taxon>
        <taxon>Fungi</taxon>
        <taxon>Dikarya</taxon>
        <taxon>Ascomycota</taxon>
        <taxon>Saccharomycotina</taxon>
        <taxon>Pichiomycetes</taxon>
        <taxon>Debaryomycetaceae</taxon>
        <taxon>Kurtzmaniella</taxon>
    </lineage>
</organism>
<dbReference type="Pfam" id="PF00172">
    <property type="entry name" value="Zn_clus"/>
    <property type="match status" value="1"/>
</dbReference>
<keyword evidence="4" id="KW-0238">DNA-binding</keyword>
<dbReference type="InterPro" id="IPR001138">
    <property type="entry name" value="Zn2Cys6_DnaBD"/>
</dbReference>
<accession>A0A9P0VWP4</accession>
<protein>
    <recommendedName>
        <fullName evidence="8">Zn(2)-C6 fungal-type domain-containing protein</fullName>
    </recommendedName>
</protein>
<feature type="region of interest" description="Disordered" evidence="7">
    <location>
        <begin position="100"/>
        <end position="175"/>
    </location>
</feature>
<feature type="compositionally biased region" description="Low complexity" evidence="7">
    <location>
        <begin position="121"/>
        <end position="132"/>
    </location>
</feature>
<dbReference type="CDD" id="cd12148">
    <property type="entry name" value="fungal_TF_MHR"/>
    <property type="match status" value="1"/>
</dbReference>
<evidence type="ECO:0000256" key="1">
    <source>
        <dbReference type="ARBA" id="ARBA00004123"/>
    </source>
</evidence>
<evidence type="ECO:0000256" key="7">
    <source>
        <dbReference type="SAM" id="MobiDB-lite"/>
    </source>
</evidence>
<feature type="compositionally biased region" description="Low complexity" evidence="7">
    <location>
        <begin position="796"/>
        <end position="812"/>
    </location>
</feature>
<dbReference type="EMBL" id="CAKXYY010000003">
    <property type="protein sequence ID" value="CAH2351195.1"/>
    <property type="molecule type" value="Genomic_DNA"/>
</dbReference>
<dbReference type="AlphaFoldDB" id="A0A9P0VWP4"/>
<evidence type="ECO:0000256" key="2">
    <source>
        <dbReference type="ARBA" id="ARBA00022723"/>
    </source>
</evidence>
<keyword evidence="2" id="KW-0479">Metal-binding</keyword>
<keyword evidence="5" id="KW-0804">Transcription</keyword>
<dbReference type="GO" id="GO:0005634">
    <property type="term" value="C:nucleus"/>
    <property type="evidence" value="ECO:0007669"/>
    <property type="project" value="UniProtKB-SubCell"/>
</dbReference>
<dbReference type="CDD" id="cd00067">
    <property type="entry name" value="GAL4"/>
    <property type="match status" value="1"/>
</dbReference>